<keyword evidence="6 7" id="KW-0378">Hydrolase</keyword>
<dbReference type="Gene3D" id="3.60.20.40">
    <property type="match status" value="1"/>
</dbReference>
<dbReference type="PANTHER" id="PTHR43881">
    <property type="entry name" value="GAMMA-GLUTAMYLTRANSPEPTIDASE (AFU_ORTHOLOGUE AFUA_4G13580)"/>
    <property type="match status" value="1"/>
</dbReference>
<dbReference type="NCBIfam" id="TIGR00066">
    <property type="entry name" value="g_glut_trans"/>
    <property type="match status" value="1"/>
</dbReference>
<comment type="subunit">
    <text evidence="6">This enzyme consists of two polypeptide chains, which are synthesized in precursor form from a single polypeptide.</text>
</comment>
<protein>
    <recommendedName>
        <fullName evidence="6">Glutathione hydrolase proenzyme</fullName>
        <ecNumber evidence="6">2.3.2.2</ecNumber>
        <ecNumber evidence="6">3.4.19.13</ecNumber>
    </recommendedName>
    <component>
        <recommendedName>
            <fullName evidence="6">Glutathione hydrolase large chain</fullName>
        </recommendedName>
    </component>
    <component>
        <recommendedName>
            <fullName evidence="6">Glutathione hydrolase small chain</fullName>
        </recommendedName>
    </component>
</protein>
<dbReference type="GO" id="GO:0103068">
    <property type="term" value="F:leukotriene C4 gamma-glutamyl transferase activity"/>
    <property type="evidence" value="ECO:0007669"/>
    <property type="project" value="UniProtKB-EC"/>
</dbReference>
<comment type="catalytic activity">
    <reaction evidence="3 6">
        <text>an N-terminal (5-L-glutamyl)-[peptide] + an alpha-amino acid = 5-L-glutamyl amino acid + an N-terminal L-alpha-aminoacyl-[peptide]</text>
        <dbReference type="Rhea" id="RHEA:23904"/>
        <dbReference type="Rhea" id="RHEA-COMP:9780"/>
        <dbReference type="Rhea" id="RHEA-COMP:9795"/>
        <dbReference type="ChEBI" id="CHEBI:77644"/>
        <dbReference type="ChEBI" id="CHEBI:78597"/>
        <dbReference type="ChEBI" id="CHEBI:78599"/>
        <dbReference type="ChEBI" id="CHEBI:78608"/>
        <dbReference type="EC" id="2.3.2.2"/>
    </reaction>
</comment>
<comment type="pathway">
    <text evidence="6">Sulfur metabolism; glutathione metabolism.</text>
</comment>
<dbReference type="EC" id="2.3.2.2" evidence="6"/>
<dbReference type="InterPro" id="IPR043138">
    <property type="entry name" value="GGT_lsub"/>
</dbReference>
<dbReference type="EMBL" id="FOAN01000003">
    <property type="protein sequence ID" value="SEL25241.1"/>
    <property type="molecule type" value="Genomic_DNA"/>
</dbReference>
<dbReference type="GO" id="GO:0006750">
    <property type="term" value="P:glutathione biosynthetic process"/>
    <property type="evidence" value="ECO:0007669"/>
    <property type="project" value="UniProtKB-KW"/>
</dbReference>
<dbReference type="UniPathway" id="UPA00204"/>
<evidence type="ECO:0000313" key="8">
    <source>
        <dbReference type="Proteomes" id="UP000199664"/>
    </source>
</evidence>
<evidence type="ECO:0000256" key="3">
    <source>
        <dbReference type="ARBA" id="ARBA00047417"/>
    </source>
</evidence>
<sequence>MAGDQRRPDFHESQPMRDLELPGRSLAISRNAMAATSHPASTLAALDIMKAGGNAIDAAIAACAVQCVVEAGSTGVGGDCFVLYSQGGSTDVIAYNGSGRTPAAATLDWYAKAGITTLERHSPHAVTVPGAIDAWTRLVKDHGRLPLAEVLAPAIAYARDGYALTPRVAYDLAAQHELLIKDANAAATFLVDGKAPLAGTVQRQPALAKTLEAIGREGRDAFYRGEIAREMVDYLQAAGGLHTADDFAAAEGEYVTPVSATFRGRTVYECPPNGQGVIALLIMKILERFKPKGGPLVVENLHIELEATRLAYAARDRFLADAAKAEVPVEHLLSDALADELAGMIDPDRALDPLPVIPGGAEHKDTVYISVVDKDRNAVSFINSIFSPYGSGLMTKKSGVLFHNRGQSFVLKQGHPNAIAPRKRPMHTIIPGMLAENGRVVMPFGVMGGHYQAMGHAHFLAKLFDHGLDLQEAIDLPRLFPLPGTNTVEAEARLRESVGAALTARGFKVEVPKSPMGGAQAVWIDWEKGTLTGGSDPRKDGCALGY</sequence>
<keyword evidence="8" id="KW-1185">Reference proteome</keyword>
<name>A0A1H7NP96_9HYPH</name>
<dbReference type="InterPro" id="IPR052896">
    <property type="entry name" value="GGT-like_enzyme"/>
</dbReference>
<dbReference type="InterPro" id="IPR000101">
    <property type="entry name" value="GGT_peptidase"/>
</dbReference>
<dbReference type="InterPro" id="IPR029055">
    <property type="entry name" value="Ntn_hydrolases_N"/>
</dbReference>
<dbReference type="GO" id="GO:0036374">
    <property type="term" value="F:glutathione hydrolase activity"/>
    <property type="evidence" value="ECO:0007669"/>
    <property type="project" value="UniProtKB-UniRule"/>
</dbReference>
<keyword evidence="6" id="KW-0317">Glutathione biosynthesis</keyword>
<proteinExistence type="inferred from homology"/>
<comment type="catalytic activity">
    <reaction evidence="1 6">
        <text>an S-substituted glutathione + H2O = an S-substituted L-cysteinylglycine + L-glutamate</text>
        <dbReference type="Rhea" id="RHEA:59468"/>
        <dbReference type="ChEBI" id="CHEBI:15377"/>
        <dbReference type="ChEBI" id="CHEBI:29985"/>
        <dbReference type="ChEBI" id="CHEBI:90779"/>
        <dbReference type="ChEBI" id="CHEBI:143103"/>
        <dbReference type="EC" id="3.4.19.13"/>
    </reaction>
</comment>
<reference evidence="8" key="1">
    <citation type="submission" date="2016-10" db="EMBL/GenBank/DDBJ databases">
        <authorList>
            <person name="Varghese N."/>
            <person name="Submissions S."/>
        </authorList>
    </citation>
    <scope>NUCLEOTIDE SEQUENCE [LARGE SCALE GENOMIC DNA]</scope>
    <source>
        <strain evidence="8">LMG 26383,CCUG 61248,R- 45681</strain>
    </source>
</reference>
<keyword evidence="6" id="KW-0012">Acyltransferase</keyword>
<organism evidence="7 8">
    <name type="scientific">Bosea lupini</name>
    <dbReference type="NCBI Taxonomy" id="1036779"/>
    <lineage>
        <taxon>Bacteria</taxon>
        <taxon>Pseudomonadati</taxon>
        <taxon>Pseudomonadota</taxon>
        <taxon>Alphaproteobacteria</taxon>
        <taxon>Hyphomicrobiales</taxon>
        <taxon>Boseaceae</taxon>
        <taxon>Bosea</taxon>
    </lineage>
</organism>
<dbReference type="AlphaFoldDB" id="A0A1H7NP96"/>
<dbReference type="InterPro" id="IPR043137">
    <property type="entry name" value="GGT_ssub_C"/>
</dbReference>
<dbReference type="EC" id="3.4.19.13" evidence="6"/>
<dbReference type="PANTHER" id="PTHR43881:SF1">
    <property type="entry name" value="GAMMA-GLUTAMYLTRANSPEPTIDASE (AFU_ORTHOLOGUE AFUA_4G13580)"/>
    <property type="match status" value="1"/>
</dbReference>
<evidence type="ECO:0000313" key="7">
    <source>
        <dbReference type="EMBL" id="SEL25241.1"/>
    </source>
</evidence>
<keyword evidence="6" id="KW-0865">Zymogen</keyword>
<evidence type="ECO:0000256" key="2">
    <source>
        <dbReference type="ARBA" id="ARBA00001089"/>
    </source>
</evidence>
<comment type="similarity">
    <text evidence="6">Belongs to the gamma-glutamyltransferase family.</text>
</comment>
<dbReference type="GO" id="GO:0006751">
    <property type="term" value="P:glutathione catabolic process"/>
    <property type="evidence" value="ECO:0007669"/>
    <property type="project" value="UniProtKB-UniRule"/>
</dbReference>
<feature type="binding site" evidence="5">
    <location>
        <position position="449"/>
    </location>
    <ligand>
        <name>L-glutamate</name>
        <dbReference type="ChEBI" id="CHEBI:29985"/>
    </ligand>
</feature>
<comment type="PTM">
    <text evidence="6">Cleaved by autocatalysis into a large and a small subunit.</text>
</comment>
<dbReference type="STRING" id="1036779.SAMN04515666_103217"/>
<keyword evidence="6" id="KW-0808">Transferase</keyword>
<dbReference type="SUPFAM" id="SSF56235">
    <property type="entry name" value="N-terminal nucleophile aminohydrolases (Ntn hydrolases)"/>
    <property type="match status" value="1"/>
</dbReference>
<comment type="catalytic activity">
    <reaction evidence="2 6">
        <text>glutathione + H2O = L-cysteinylglycine + L-glutamate</text>
        <dbReference type="Rhea" id="RHEA:28807"/>
        <dbReference type="ChEBI" id="CHEBI:15377"/>
        <dbReference type="ChEBI" id="CHEBI:29985"/>
        <dbReference type="ChEBI" id="CHEBI:57925"/>
        <dbReference type="ChEBI" id="CHEBI:61694"/>
        <dbReference type="EC" id="3.4.19.13"/>
    </reaction>
</comment>
<gene>
    <name evidence="7" type="ORF">SAMN04515666_103217</name>
</gene>
<evidence type="ECO:0000256" key="1">
    <source>
        <dbReference type="ARBA" id="ARBA00001049"/>
    </source>
</evidence>
<evidence type="ECO:0000256" key="6">
    <source>
        <dbReference type="RuleBase" id="RU368036"/>
    </source>
</evidence>
<dbReference type="PRINTS" id="PR01210">
    <property type="entry name" value="GGTRANSPTASE"/>
</dbReference>
<evidence type="ECO:0000256" key="5">
    <source>
        <dbReference type="PIRSR" id="PIRSR600101-2"/>
    </source>
</evidence>
<evidence type="ECO:0000256" key="4">
    <source>
        <dbReference type="PIRSR" id="PIRSR600101-1"/>
    </source>
</evidence>
<dbReference type="Proteomes" id="UP000199664">
    <property type="component" value="Unassembled WGS sequence"/>
</dbReference>
<dbReference type="Pfam" id="PF01019">
    <property type="entry name" value="G_glu_transpept"/>
    <property type="match status" value="1"/>
</dbReference>
<accession>A0A1H7NP96</accession>
<dbReference type="Gene3D" id="1.10.246.130">
    <property type="match status" value="1"/>
</dbReference>
<feature type="active site" description="Nucleophile" evidence="4">
    <location>
        <position position="366"/>
    </location>
</feature>